<dbReference type="Gene3D" id="3.30.420.10">
    <property type="entry name" value="Ribonuclease H-like superfamily/Ribonuclease H"/>
    <property type="match status" value="1"/>
</dbReference>
<evidence type="ECO:0000313" key="5">
    <source>
        <dbReference type="Proteomes" id="UP001625374"/>
    </source>
</evidence>
<dbReference type="Proteomes" id="UP001625374">
    <property type="component" value="Unassembled WGS sequence"/>
</dbReference>
<proteinExistence type="predicted"/>
<dbReference type="OrthoDB" id="92877at2"/>
<reference evidence="2 5" key="2">
    <citation type="submission" date="2024-08" db="EMBL/GenBank/DDBJ databases">
        <authorList>
            <person name="Arias E."/>
        </authorList>
    </citation>
    <scope>NUCLEOTIDE SEQUENCE [LARGE SCALE GENOMIC DNA]</scope>
    <source>
        <strain evidence="2 5">FAM 24106</strain>
    </source>
</reference>
<dbReference type="PANTHER" id="PTHR35004">
    <property type="entry name" value="TRANSPOSASE RV3428C-RELATED"/>
    <property type="match status" value="1"/>
</dbReference>
<organism evidence="3 4">
    <name type="scientific">Marinilactibacillus psychrotolerans</name>
    <dbReference type="NCBI Taxonomy" id="191770"/>
    <lineage>
        <taxon>Bacteria</taxon>
        <taxon>Bacillati</taxon>
        <taxon>Bacillota</taxon>
        <taxon>Bacilli</taxon>
        <taxon>Lactobacillales</taxon>
        <taxon>Carnobacteriaceae</taxon>
        <taxon>Marinilactibacillus</taxon>
    </lineage>
</organism>
<keyword evidence="5" id="KW-1185">Reference proteome</keyword>
<dbReference type="STRING" id="191770.SAMN04488013_109106"/>
<dbReference type="EMBL" id="VBTE01000085">
    <property type="protein sequence ID" value="TLQ04142.1"/>
    <property type="molecule type" value="Genomic_DNA"/>
</dbReference>
<accession>A0A5R9BW74</accession>
<comment type="caution">
    <text evidence="3">The sequence shown here is derived from an EMBL/GenBank/DDBJ whole genome shotgun (WGS) entry which is preliminary data.</text>
</comment>
<evidence type="ECO:0000313" key="3">
    <source>
        <dbReference type="EMBL" id="TLQ04142.1"/>
    </source>
</evidence>
<dbReference type="InterPro" id="IPR036397">
    <property type="entry name" value="RNaseH_sf"/>
</dbReference>
<dbReference type="EMBL" id="JBGQQK010000074">
    <property type="protein sequence ID" value="MFL2104040.1"/>
    <property type="molecule type" value="Genomic_DNA"/>
</dbReference>
<evidence type="ECO:0000259" key="1">
    <source>
        <dbReference type="PROSITE" id="PS50994"/>
    </source>
</evidence>
<dbReference type="RefSeq" id="WP_087060135.1">
    <property type="nucleotide sequence ID" value="NZ_JBGQQI010000075.1"/>
</dbReference>
<dbReference type="AlphaFoldDB" id="A0A5R9BW74"/>
<gene>
    <name evidence="2" type="primary">istA</name>
    <name evidence="2" type="ORF">ACEN37_12535</name>
    <name evidence="3" type="ORF">FEZ48_13770</name>
</gene>
<dbReference type="PANTHER" id="PTHR35004:SF7">
    <property type="entry name" value="INTEGRASE PROTEIN"/>
    <property type="match status" value="1"/>
</dbReference>
<sequence>MLTMNQINHIKKMRNEEDYSLNKIAKVTGYDWSTVKKYADGNVLPKEKKSVKRGMMYTKGVGGQTYGEIVDALLFEDSKEKKKDRRQKKAIHKILMEDYDFPGSYRLVCQYIADTHEEIQHNNAYERLEHPPGEAQLDFGNYRVCEGGELKDIKLLVLVPPYSNRSYVAALPRENKECFLEGLKRIFERMSVVPRTLRIDNLAAGVVRSRGRGEETVFTDELMSFATHYGFTPVACNPYSGHEKGSVENKVGYIRYNFFDRLPEFESYLSFEDWINNELDEDSHRRHYQEHLLISELWEEDRMHMLSVPDTPYPIFKYEDYKTNKYGEIRLDGQSIHIPRAGRNQRLTLQLKWDTFKCLNRMGEILYEGIRPYITDSQPVDWPYVFQIYQKKPRVLDHSKYKKLLPSKIKSYLLETDLKERIKRITQLVELLQENELSDIDERFEDIVLKSLHTLSNDSVSSLSLYDALSPKVVTH</sequence>
<dbReference type="Proteomes" id="UP000307201">
    <property type="component" value="Unassembled WGS sequence"/>
</dbReference>
<dbReference type="GO" id="GO:0003676">
    <property type="term" value="F:nucleic acid binding"/>
    <property type="evidence" value="ECO:0007669"/>
    <property type="project" value="InterPro"/>
</dbReference>
<feature type="domain" description="Integrase catalytic" evidence="1">
    <location>
        <begin position="127"/>
        <end position="320"/>
    </location>
</feature>
<evidence type="ECO:0000313" key="2">
    <source>
        <dbReference type="EMBL" id="MFL2104040.1"/>
    </source>
</evidence>
<dbReference type="InterPro" id="IPR012337">
    <property type="entry name" value="RNaseH-like_sf"/>
</dbReference>
<protein>
    <submittedName>
        <fullName evidence="3">IS21 family transposase</fullName>
    </submittedName>
</protein>
<name>A0A5R9BW74_9LACT</name>
<reference evidence="3 4" key="1">
    <citation type="submission" date="2019-05" db="EMBL/GenBank/DDBJ databases">
        <title>The metagenome of a microbial culture collection derived from dairy environment covers the genomic content of the human microbiome.</title>
        <authorList>
            <person name="Roder T."/>
            <person name="Wuthrich D."/>
            <person name="Sattari Z."/>
            <person name="Von Ah U."/>
            <person name="Bar C."/>
            <person name="Ronchi F."/>
            <person name="Macpherson A.J."/>
            <person name="Ganal-Vonarburg S.C."/>
            <person name="Bruggmann R."/>
            <person name="Vergeres G."/>
        </authorList>
    </citation>
    <scope>NUCLEOTIDE SEQUENCE [LARGE SCALE GENOMIC DNA]</scope>
    <source>
        <strain evidence="3 4">FAM 24235</strain>
    </source>
</reference>
<dbReference type="InterPro" id="IPR001584">
    <property type="entry name" value="Integrase_cat-core"/>
</dbReference>
<dbReference type="GO" id="GO:0015074">
    <property type="term" value="P:DNA integration"/>
    <property type="evidence" value="ECO:0007669"/>
    <property type="project" value="InterPro"/>
</dbReference>
<dbReference type="PROSITE" id="PS50994">
    <property type="entry name" value="INTEGRASE"/>
    <property type="match status" value="1"/>
</dbReference>
<dbReference type="SUPFAM" id="SSF53098">
    <property type="entry name" value="Ribonuclease H-like"/>
    <property type="match status" value="1"/>
</dbReference>
<evidence type="ECO:0000313" key="4">
    <source>
        <dbReference type="Proteomes" id="UP000307201"/>
    </source>
</evidence>
<dbReference type="NCBIfam" id="NF033546">
    <property type="entry name" value="transpos_IS21"/>
    <property type="match status" value="1"/>
</dbReference>